<evidence type="ECO:0000256" key="2">
    <source>
        <dbReference type="ARBA" id="ARBA00022692"/>
    </source>
</evidence>
<dbReference type="GO" id="GO:0016491">
    <property type="term" value="F:oxidoreductase activity"/>
    <property type="evidence" value="ECO:0007669"/>
    <property type="project" value="UniProtKB-ARBA"/>
</dbReference>
<feature type="transmembrane region" description="Helical" evidence="6">
    <location>
        <begin position="30"/>
        <end position="49"/>
    </location>
</feature>
<dbReference type="EMBL" id="JAQJAN010000001">
    <property type="protein sequence ID" value="KAJ5740424.1"/>
    <property type="molecule type" value="Genomic_DNA"/>
</dbReference>
<dbReference type="InterPro" id="IPR013130">
    <property type="entry name" value="Fe3_Rdtase_TM_dom"/>
</dbReference>
<feature type="transmembrane region" description="Helical" evidence="6">
    <location>
        <begin position="243"/>
        <end position="263"/>
    </location>
</feature>
<feature type="transmembrane region" description="Helical" evidence="6">
    <location>
        <begin position="269"/>
        <end position="288"/>
    </location>
</feature>
<gene>
    <name evidence="8" type="ORF">N7493_000296</name>
</gene>
<name>A0AAD6N0S4_9EURO</name>
<proteinExistence type="predicted"/>
<evidence type="ECO:0000313" key="8">
    <source>
        <dbReference type="EMBL" id="KAJ5740424.1"/>
    </source>
</evidence>
<evidence type="ECO:0000256" key="3">
    <source>
        <dbReference type="ARBA" id="ARBA00022989"/>
    </source>
</evidence>
<organism evidence="8 9">
    <name type="scientific">Penicillium malachiteum</name>
    <dbReference type="NCBI Taxonomy" id="1324776"/>
    <lineage>
        <taxon>Eukaryota</taxon>
        <taxon>Fungi</taxon>
        <taxon>Dikarya</taxon>
        <taxon>Ascomycota</taxon>
        <taxon>Pezizomycotina</taxon>
        <taxon>Eurotiomycetes</taxon>
        <taxon>Eurotiomycetidae</taxon>
        <taxon>Eurotiales</taxon>
        <taxon>Aspergillaceae</taxon>
        <taxon>Penicillium</taxon>
    </lineage>
</organism>
<keyword evidence="4" id="KW-0813">Transport</keyword>
<keyword evidence="3 6" id="KW-1133">Transmembrane helix</keyword>
<comment type="caution">
    <text evidence="8">The sequence shown here is derived from an EMBL/GenBank/DDBJ whole genome shotgun (WGS) entry which is preliminary data.</text>
</comment>
<dbReference type="Pfam" id="PF01794">
    <property type="entry name" value="Ferric_reduct"/>
    <property type="match status" value="1"/>
</dbReference>
<sequence>MESFWPWHFVSVPEEEKLLRRDLLDLRGSFAQWSIMLGILILRVAYQGLNPASQIGYRTQSCRGLVSWWDRPLVAGWLETRRQYAVCGLWLTWLLSLCVWSSGEDYLHLTKALGHVGLSQIPLQVLMSPAAYISTARPSAASILSFLTSIPQSTLTPYHRLFGRVVISPLLLGHATLYLLFFAQSSHPEFGTLLAKRVRDSDVQCGLSALFAAVALLFFIRPRGGSMQKGRGSAGSMQERRQAFYIGHVSLVGMLCVAAYFHVAQAQKYMIQSFGAFVLNGVGSWVMVHWGR</sequence>
<comment type="subcellular location">
    <subcellularLocation>
        <location evidence="1">Membrane</location>
        <topology evidence="1">Multi-pass membrane protein</topology>
    </subcellularLocation>
</comment>
<feature type="transmembrane region" description="Helical" evidence="6">
    <location>
        <begin position="161"/>
        <end position="183"/>
    </location>
</feature>
<evidence type="ECO:0000256" key="5">
    <source>
        <dbReference type="ARBA" id="ARBA00023136"/>
    </source>
</evidence>
<dbReference type="GO" id="GO:0016020">
    <property type="term" value="C:membrane"/>
    <property type="evidence" value="ECO:0007669"/>
    <property type="project" value="UniProtKB-SubCell"/>
</dbReference>
<accession>A0AAD6N0S4</accession>
<evidence type="ECO:0000313" key="9">
    <source>
        <dbReference type="Proteomes" id="UP001215712"/>
    </source>
</evidence>
<keyword evidence="9" id="KW-1185">Reference proteome</keyword>
<dbReference type="AlphaFoldDB" id="A0AAD6N0S4"/>
<keyword evidence="2 6" id="KW-0812">Transmembrane</keyword>
<keyword evidence="4" id="KW-0406">Ion transport</keyword>
<feature type="domain" description="Ferric oxidoreductase" evidence="7">
    <location>
        <begin position="114"/>
        <end position="219"/>
    </location>
</feature>
<dbReference type="Proteomes" id="UP001215712">
    <property type="component" value="Unassembled WGS sequence"/>
</dbReference>
<evidence type="ECO:0000256" key="4">
    <source>
        <dbReference type="ARBA" id="ARBA00023065"/>
    </source>
</evidence>
<evidence type="ECO:0000256" key="6">
    <source>
        <dbReference type="SAM" id="Phobius"/>
    </source>
</evidence>
<dbReference type="GO" id="GO:0006811">
    <property type="term" value="P:monoatomic ion transport"/>
    <property type="evidence" value="ECO:0007669"/>
    <property type="project" value="UniProtKB-KW"/>
</dbReference>
<protein>
    <recommendedName>
        <fullName evidence="7">Ferric oxidoreductase domain-containing protein</fullName>
    </recommendedName>
</protein>
<feature type="transmembrane region" description="Helical" evidence="6">
    <location>
        <begin position="203"/>
        <end position="222"/>
    </location>
</feature>
<evidence type="ECO:0000259" key="7">
    <source>
        <dbReference type="Pfam" id="PF01794"/>
    </source>
</evidence>
<keyword evidence="5 6" id="KW-0472">Membrane</keyword>
<reference evidence="8" key="1">
    <citation type="journal article" date="2023" name="IMA Fungus">
        <title>Comparative genomic study of the Penicillium genus elucidates a diverse pangenome and 15 lateral gene transfer events.</title>
        <authorList>
            <person name="Petersen C."/>
            <person name="Sorensen T."/>
            <person name="Nielsen M.R."/>
            <person name="Sondergaard T.E."/>
            <person name="Sorensen J.L."/>
            <person name="Fitzpatrick D.A."/>
            <person name="Frisvad J.C."/>
            <person name="Nielsen K.L."/>
        </authorList>
    </citation>
    <scope>NUCLEOTIDE SEQUENCE</scope>
    <source>
        <strain evidence="8">IBT 17514</strain>
    </source>
</reference>
<evidence type="ECO:0000256" key="1">
    <source>
        <dbReference type="ARBA" id="ARBA00004141"/>
    </source>
</evidence>
<reference evidence="8" key="2">
    <citation type="submission" date="2023-01" db="EMBL/GenBank/DDBJ databases">
        <authorList>
            <person name="Petersen C."/>
        </authorList>
    </citation>
    <scope>NUCLEOTIDE SEQUENCE</scope>
    <source>
        <strain evidence="8">IBT 17514</strain>
    </source>
</reference>